<dbReference type="EMBL" id="JAEPBG010000013">
    <property type="protein sequence ID" value="MBK4737560.1"/>
    <property type="molecule type" value="Genomic_DNA"/>
</dbReference>
<dbReference type="InterPro" id="IPR034746">
    <property type="entry name" value="POTRA"/>
</dbReference>
<dbReference type="PANTHER" id="PTHR12815:SF47">
    <property type="entry name" value="TRANSLOCATION AND ASSEMBLY MODULE SUBUNIT TAMA"/>
    <property type="match status" value="1"/>
</dbReference>
<dbReference type="Pfam" id="PF07244">
    <property type="entry name" value="POTRA"/>
    <property type="match status" value="1"/>
</dbReference>
<gene>
    <name evidence="9" type="ORF">JJB74_23320</name>
</gene>
<dbReference type="Pfam" id="PF01103">
    <property type="entry name" value="Omp85"/>
    <property type="match status" value="1"/>
</dbReference>
<comment type="caution">
    <text evidence="9">The sequence shown here is derived from an EMBL/GenBank/DDBJ whole genome shotgun (WGS) entry which is preliminary data.</text>
</comment>
<evidence type="ECO:0000256" key="3">
    <source>
        <dbReference type="ARBA" id="ARBA00022692"/>
    </source>
</evidence>
<evidence type="ECO:0000259" key="8">
    <source>
        <dbReference type="PROSITE" id="PS51779"/>
    </source>
</evidence>
<accession>A0A934W8G7</accession>
<evidence type="ECO:0000256" key="5">
    <source>
        <dbReference type="ARBA" id="ARBA00023136"/>
    </source>
</evidence>
<feature type="chain" id="PRO_5037428086" evidence="7">
    <location>
        <begin position="19"/>
        <end position="582"/>
    </location>
</feature>
<dbReference type="PANTHER" id="PTHR12815">
    <property type="entry name" value="SORTING AND ASSEMBLY MACHINERY SAMM50 PROTEIN FAMILY MEMBER"/>
    <property type="match status" value="1"/>
</dbReference>
<evidence type="ECO:0000313" key="10">
    <source>
        <dbReference type="Proteomes" id="UP000622890"/>
    </source>
</evidence>
<proteinExistence type="predicted"/>
<reference evidence="9" key="1">
    <citation type="submission" date="2021-01" db="EMBL/GenBank/DDBJ databases">
        <title>Genome sequence of strain Noviherbaspirillum sp. DKR-6.</title>
        <authorList>
            <person name="Chaudhary D.K."/>
        </authorList>
    </citation>
    <scope>NUCLEOTIDE SEQUENCE</scope>
    <source>
        <strain evidence="9">DKR-6</strain>
    </source>
</reference>
<dbReference type="GO" id="GO:0019867">
    <property type="term" value="C:outer membrane"/>
    <property type="evidence" value="ECO:0007669"/>
    <property type="project" value="InterPro"/>
</dbReference>
<dbReference type="InterPro" id="IPR000184">
    <property type="entry name" value="Bac_surfAg_D15"/>
</dbReference>
<dbReference type="Proteomes" id="UP000622890">
    <property type="component" value="Unassembled WGS sequence"/>
</dbReference>
<sequence length="582" mass="64635">MAPLMAIVLLCCANPALAKYRVELEAQAPLKSLLSDFLDLMRYRDRDDINADQLEFMVATASEQVRDLAATEGYFSTKTEATLERGRDTPLVRIRVENGPRTMVTATHIDVTGPAQQDAPRQAQRLVNAWPLRPGEPFRQGDWTAAKESSLRELNRHSYAAAKLANSRADIHAEREAAELFATYDSGPAFTLGPLTVTGTRRYPERIVANVNPLQPGEPYDVDRLLELQRAILRTPYFSNVVVDIDHDPAHAELAPVNVRVTEYPTQRLRGGVGYATDTGARVEGRYTHNNVFGRAWVLDSQLRIEQRRQLGSLDLAMPPDAGAWTNSGHISSDRTTLEGIDLRSRRIGVRRARKTEKDDYAYTLEYYRDRLDQIDGTTLPSTIVAEPGSHQALVAGYARTHRAVDDLVFPRRGYVASFEAGVAAQGLLTDQSFFRFYGRGRRYLPVGKLDLVILRGELGTVISKPGNASIPASLLFRAGGTDSVRGYAYQSIGNEVDGTVYPTRYLATASAEYQHWFTRDWGGAVFYDLGLATDSWSHKNLFHGVGVGVRWRSPVGPVNADIGYGIQNHNIRPHFSLGVAF</sequence>
<organism evidence="9 10">
    <name type="scientific">Noviherbaspirillum pedocola</name>
    <dbReference type="NCBI Taxonomy" id="2801341"/>
    <lineage>
        <taxon>Bacteria</taxon>
        <taxon>Pseudomonadati</taxon>
        <taxon>Pseudomonadota</taxon>
        <taxon>Betaproteobacteria</taxon>
        <taxon>Burkholderiales</taxon>
        <taxon>Oxalobacteraceae</taxon>
        <taxon>Noviherbaspirillum</taxon>
    </lineage>
</organism>
<dbReference type="PROSITE" id="PS51779">
    <property type="entry name" value="POTRA"/>
    <property type="match status" value="1"/>
</dbReference>
<evidence type="ECO:0000256" key="2">
    <source>
        <dbReference type="ARBA" id="ARBA00022452"/>
    </source>
</evidence>
<evidence type="ECO:0000256" key="6">
    <source>
        <dbReference type="ARBA" id="ARBA00023237"/>
    </source>
</evidence>
<dbReference type="InterPro" id="IPR010827">
    <property type="entry name" value="BamA/TamA_POTRA"/>
</dbReference>
<keyword evidence="6" id="KW-0998">Cell outer membrane</keyword>
<keyword evidence="10" id="KW-1185">Reference proteome</keyword>
<dbReference type="Gene3D" id="2.40.160.50">
    <property type="entry name" value="membrane protein fhac: a member of the omp85/tpsb transporter family"/>
    <property type="match status" value="1"/>
</dbReference>
<comment type="subcellular location">
    <subcellularLocation>
        <location evidence="1">Membrane</location>
    </subcellularLocation>
</comment>
<dbReference type="RefSeq" id="WP_200596169.1">
    <property type="nucleotide sequence ID" value="NZ_JAEPBG010000013.1"/>
</dbReference>
<dbReference type="InterPro" id="IPR039910">
    <property type="entry name" value="D15-like"/>
</dbReference>
<evidence type="ECO:0000313" key="9">
    <source>
        <dbReference type="EMBL" id="MBK4737560.1"/>
    </source>
</evidence>
<dbReference type="Gene3D" id="3.10.20.310">
    <property type="entry name" value="membrane protein fhac"/>
    <property type="match status" value="2"/>
</dbReference>
<feature type="signal peptide" evidence="7">
    <location>
        <begin position="1"/>
        <end position="18"/>
    </location>
</feature>
<keyword evidence="4 7" id="KW-0732">Signal</keyword>
<keyword evidence="3" id="KW-0812">Transmembrane</keyword>
<evidence type="ECO:0000256" key="4">
    <source>
        <dbReference type="ARBA" id="ARBA00022729"/>
    </source>
</evidence>
<keyword evidence="2" id="KW-1134">Transmembrane beta strand</keyword>
<evidence type="ECO:0000256" key="7">
    <source>
        <dbReference type="SAM" id="SignalP"/>
    </source>
</evidence>
<feature type="domain" description="POTRA" evidence="8">
    <location>
        <begin position="190"/>
        <end position="264"/>
    </location>
</feature>
<name>A0A934W8G7_9BURK</name>
<protein>
    <submittedName>
        <fullName evidence="9">Outer membrane protein assembly factor</fullName>
    </submittedName>
</protein>
<evidence type="ECO:0000256" key="1">
    <source>
        <dbReference type="ARBA" id="ARBA00004370"/>
    </source>
</evidence>
<dbReference type="AlphaFoldDB" id="A0A934W8G7"/>
<keyword evidence="5" id="KW-0472">Membrane</keyword>